<evidence type="ECO:0000313" key="4">
    <source>
        <dbReference type="EMBL" id="MBP1325306.1"/>
    </source>
</evidence>
<keyword evidence="5" id="KW-1185">Reference proteome</keyword>
<dbReference type="SUPFAM" id="SSF56349">
    <property type="entry name" value="DNA breaking-rejoining enzymes"/>
    <property type="match status" value="1"/>
</dbReference>
<dbReference type="PANTHER" id="PTHR30349">
    <property type="entry name" value="PHAGE INTEGRASE-RELATED"/>
    <property type="match status" value="1"/>
</dbReference>
<dbReference type="Gene3D" id="1.10.150.130">
    <property type="match status" value="1"/>
</dbReference>
<reference evidence="4" key="1">
    <citation type="submission" date="2021-02" db="EMBL/GenBank/DDBJ databases">
        <title>Sequencing the genomes of 1000 actinobacteria strains.</title>
        <authorList>
            <person name="Klenk H.-P."/>
        </authorList>
    </citation>
    <scope>NUCLEOTIDE SEQUENCE</scope>
    <source>
        <strain evidence="4">DSM 22850</strain>
    </source>
</reference>
<evidence type="ECO:0000256" key="1">
    <source>
        <dbReference type="ARBA" id="ARBA00023125"/>
    </source>
</evidence>
<dbReference type="InterPro" id="IPR050090">
    <property type="entry name" value="Tyrosine_recombinase_XerCD"/>
</dbReference>
<organism evidence="4 5">
    <name type="scientific">Leucobacter exalbidus</name>
    <dbReference type="NCBI Taxonomy" id="662960"/>
    <lineage>
        <taxon>Bacteria</taxon>
        <taxon>Bacillati</taxon>
        <taxon>Actinomycetota</taxon>
        <taxon>Actinomycetes</taxon>
        <taxon>Micrococcales</taxon>
        <taxon>Microbacteriaceae</taxon>
        <taxon>Leucobacter</taxon>
    </lineage>
</organism>
<keyword evidence="2" id="KW-0233">DNA recombination</keyword>
<dbReference type="PROSITE" id="PS51898">
    <property type="entry name" value="TYR_RECOMBINASE"/>
    <property type="match status" value="1"/>
</dbReference>
<evidence type="ECO:0000256" key="2">
    <source>
        <dbReference type="ARBA" id="ARBA00023172"/>
    </source>
</evidence>
<dbReference type="AlphaFoldDB" id="A0A940T4U3"/>
<dbReference type="InterPro" id="IPR002104">
    <property type="entry name" value="Integrase_catalytic"/>
</dbReference>
<evidence type="ECO:0000313" key="5">
    <source>
        <dbReference type="Proteomes" id="UP000675163"/>
    </source>
</evidence>
<dbReference type="Gene3D" id="1.10.443.10">
    <property type="entry name" value="Intergrase catalytic core"/>
    <property type="match status" value="1"/>
</dbReference>
<gene>
    <name evidence="4" type="ORF">JOF28_000538</name>
</gene>
<dbReference type="Proteomes" id="UP000675163">
    <property type="component" value="Unassembled WGS sequence"/>
</dbReference>
<dbReference type="PANTHER" id="PTHR30349:SF91">
    <property type="entry name" value="INTA PROTEIN"/>
    <property type="match status" value="1"/>
</dbReference>
<dbReference type="EMBL" id="JAFIDA010000001">
    <property type="protein sequence ID" value="MBP1325306.1"/>
    <property type="molecule type" value="Genomic_DNA"/>
</dbReference>
<comment type="caution">
    <text evidence="4">The sequence shown here is derived from an EMBL/GenBank/DDBJ whole genome shotgun (WGS) entry which is preliminary data.</text>
</comment>
<accession>A0A940T4U3</accession>
<evidence type="ECO:0000259" key="3">
    <source>
        <dbReference type="PROSITE" id="PS51898"/>
    </source>
</evidence>
<dbReference type="InterPro" id="IPR010998">
    <property type="entry name" value="Integrase_recombinase_N"/>
</dbReference>
<dbReference type="InterPro" id="IPR013762">
    <property type="entry name" value="Integrase-like_cat_sf"/>
</dbReference>
<protein>
    <submittedName>
        <fullName evidence="4">Integrase</fullName>
    </submittedName>
</protein>
<sequence>MPDDAMKLCPSCEEPRGNRRQGWQPIYQGDEIRGYTCPACPEWGEPIRRVETARGARFVAVVDATPPGAAKRKQTKKTLVTLEEARQWVAEVRAEVAERGGLSSRELTVAQAFEDWLGVAELKPPTVRNYRAQFKPVADAFGTLPVRELEPHHVEKLIASMKSGGKRDGKPFGKWAIRAAVGRLSQALDRLVRHRLLTQNVVQLVDKPKDKRSMRRTFEYWKTTGVGDAAKCPNFDKFRRVADEHRDAGAWRLTLCGMTRADIMGLRWDGDVHFDESDPRNSYAEVNQGRVILDGKDDHVDDAKSEQRYRKVYFERLEPGTVALLRKMKARQAAEKLAAVSAYEDSGYVVVNEAGKPLRPELYSDRFRSLCRKAGVPVIHLHKIRHSLAALLHERGWSVRRAARLLGHTKQVHITNYLPDADNDTLDDLDEQQGAA</sequence>
<proteinExistence type="predicted"/>
<dbReference type="Pfam" id="PF00589">
    <property type="entry name" value="Phage_integrase"/>
    <property type="match status" value="1"/>
</dbReference>
<name>A0A940T4U3_9MICO</name>
<dbReference type="GO" id="GO:0006310">
    <property type="term" value="P:DNA recombination"/>
    <property type="evidence" value="ECO:0007669"/>
    <property type="project" value="UniProtKB-KW"/>
</dbReference>
<dbReference type="GO" id="GO:0015074">
    <property type="term" value="P:DNA integration"/>
    <property type="evidence" value="ECO:0007669"/>
    <property type="project" value="InterPro"/>
</dbReference>
<dbReference type="RefSeq" id="WP_209704351.1">
    <property type="nucleotide sequence ID" value="NZ_JAFIDA010000001.1"/>
</dbReference>
<feature type="domain" description="Tyr recombinase" evidence="3">
    <location>
        <begin position="222"/>
        <end position="431"/>
    </location>
</feature>
<keyword evidence="1" id="KW-0238">DNA-binding</keyword>
<dbReference type="GO" id="GO:0003677">
    <property type="term" value="F:DNA binding"/>
    <property type="evidence" value="ECO:0007669"/>
    <property type="project" value="UniProtKB-KW"/>
</dbReference>
<dbReference type="InterPro" id="IPR011010">
    <property type="entry name" value="DNA_brk_join_enz"/>
</dbReference>